<comment type="caution">
    <text evidence="4">The sequence shown here is derived from an EMBL/GenBank/DDBJ whole genome shotgun (WGS) entry which is preliminary data.</text>
</comment>
<dbReference type="InterPro" id="IPR019748">
    <property type="entry name" value="FERM_central"/>
</dbReference>
<gene>
    <name evidence="4" type="primary">Frmd6</name>
    <name evidence="4" type="ORF">E2C01_049731</name>
</gene>
<dbReference type="InterPro" id="IPR035963">
    <property type="entry name" value="FERM_2"/>
</dbReference>
<dbReference type="InterPro" id="IPR000299">
    <property type="entry name" value="FERM_domain"/>
</dbReference>
<name>A0A5B7GEL4_PORTR</name>
<dbReference type="InterPro" id="IPR014352">
    <property type="entry name" value="FERM/acyl-CoA-bd_prot_sf"/>
</dbReference>
<reference evidence="4 5" key="1">
    <citation type="submission" date="2019-05" db="EMBL/GenBank/DDBJ databases">
        <title>Another draft genome of Portunus trituberculatus and its Hox gene families provides insights of decapod evolution.</title>
        <authorList>
            <person name="Jeong J.-H."/>
            <person name="Song I."/>
            <person name="Kim S."/>
            <person name="Choi T."/>
            <person name="Kim D."/>
            <person name="Ryu S."/>
            <person name="Kim W."/>
        </authorList>
    </citation>
    <scope>NUCLEOTIDE SEQUENCE [LARGE SCALE GENOMIC DNA]</scope>
    <source>
        <tissue evidence="4">Muscle</tissue>
    </source>
</reference>
<dbReference type="GO" id="GO:0005912">
    <property type="term" value="C:adherens junction"/>
    <property type="evidence" value="ECO:0007669"/>
    <property type="project" value="UniProtKB-SubCell"/>
</dbReference>
<feature type="domain" description="FERM" evidence="3">
    <location>
        <begin position="1"/>
        <end position="286"/>
    </location>
</feature>
<evidence type="ECO:0000256" key="1">
    <source>
        <dbReference type="ARBA" id="ARBA00004536"/>
    </source>
</evidence>
<dbReference type="Proteomes" id="UP000324222">
    <property type="component" value="Unassembled WGS sequence"/>
</dbReference>
<dbReference type="GO" id="GO:0035332">
    <property type="term" value="P:positive regulation of hippo signaling"/>
    <property type="evidence" value="ECO:0007669"/>
    <property type="project" value="TreeGrafter"/>
</dbReference>
<protein>
    <submittedName>
        <fullName evidence="4">FERM domain-containing protein 6</fullName>
    </submittedName>
</protein>
<dbReference type="Pfam" id="PF00373">
    <property type="entry name" value="FERM_M"/>
    <property type="match status" value="1"/>
</dbReference>
<dbReference type="EMBL" id="VSRR010013431">
    <property type="protein sequence ID" value="MPC55787.1"/>
    <property type="molecule type" value="Genomic_DNA"/>
</dbReference>
<evidence type="ECO:0000313" key="4">
    <source>
        <dbReference type="EMBL" id="MPC55787.1"/>
    </source>
</evidence>
<dbReference type="InterPro" id="IPR047145">
    <property type="entry name" value="FRMD6-like"/>
</dbReference>
<dbReference type="Gene3D" id="1.20.80.10">
    <property type="match status" value="1"/>
</dbReference>
<dbReference type="PANTHER" id="PTHR13429">
    <property type="entry name" value="FERM DOMAIN (PROTEIN4.1-EZRIN-RADIXIN-MOESIN) FAMILY"/>
    <property type="match status" value="1"/>
</dbReference>
<proteinExistence type="predicted"/>
<dbReference type="GO" id="GO:0098592">
    <property type="term" value="C:cytoplasmic side of apical plasma membrane"/>
    <property type="evidence" value="ECO:0007669"/>
    <property type="project" value="TreeGrafter"/>
</dbReference>
<dbReference type="AlphaFoldDB" id="A0A5B7GEL4"/>
<evidence type="ECO:0000259" key="3">
    <source>
        <dbReference type="PROSITE" id="PS50057"/>
    </source>
</evidence>
<accession>A0A5B7GEL4</accession>
<dbReference type="OrthoDB" id="5957665at2759"/>
<organism evidence="4 5">
    <name type="scientific">Portunus trituberculatus</name>
    <name type="common">Swimming crab</name>
    <name type="synonym">Neptunus trituberculatus</name>
    <dbReference type="NCBI Taxonomy" id="210409"/>
    <lineage>
        <taxon>Eukaryota</taxon>
        <taxon>Metazoa</taxon>
        <taxon>Ecdysozoa</taxon>
        <taxon>Arthropoda</taxon>
        <taxon>Crustacea</taxon>
        <taxon>Multicrustacea</taxon>
        <taxon>Malacostraca</taxon>
        <taxon>Eumalacostraca</taxon>
        <taxon>Eucarida</taxon>
        <taxon>Decapoda</taxon>
        <taxon>Pleocyemata</taxon>
        <taxon>Brachyura</taxon>
        <taxon>Eubrachyura</taxon>
        <taxon>Portunoidea</taxon>
        <taxon>Portunidae</taxon>
        <taxon>Portuninae</taxon>
        <taxon>Portunus</taxon>
    </lineage>
</organism>
<dbReference type="PROSITE" id="PS50057">
    <property type="entry name" value="FERM_3"/>
    <property type="match status" value="1"/>
</dbReference>
<dbReference type="PANTHER" id="PTHR13429:SF5">
    <property type="entry name" value="PROTEIN EXPANDED"/>
    <property type="match status" value="1"/>
</dbReference>
<dbReference type="SUPFAM" id="SSF47031">
    <property type="entry name" value="Second domain of FERM"/>
    <property type="match status" value="1"/>
</dbReference>
<keyword evidence="5" id="KW-1185">Reference proteome</keyword>
<dbReference type="CDD" id="cd14473">
    <property type="entry name" value="FERM_B-lobe"/>
    <property type="match status" value="1"/>
</dbReference>
<sequence>MHAINTKAGDIDAEVDNDRWQGMDASDEPLLQFKFRVQFYVETHLLLRDGLSRLHYYLQLRENVLQYQQPLSDEAAFLLASHALQADLGDYSEDQHHGHYFDPALYFPSWVVERVGVAYLMEHTAHLHRDIMGQTRAEAQAHYIREASQQEAPHNLHLYRLRYKKQDPTPTVVTAICARGLDIYEEDPGAPLHASRKLLSTFQWSTIGKLTFEVSIVASARKLWNSLPASVFPSSYDLNSFNRGGRGGFKTFIPFFWLTLAPARGLAIESFFFNCFVVLVQFSSLT</sequence>
<dbReference type="PRINTS" id="PR00661">
    <property type="entry name" value="ERMFAMILY"/>
</dbReference>
<evidence type="ECO:0000313" key="5">
    <source>
        <dbReference type="Proteomes" id="UP000324222"/>
    </source>
</evidence>
<comment type="subcellular location">
    <subcellularLocation>
        <location evidence="1">Cell junction</location>
        <location evidence="1">Adherens junction</location>
    </subcellularLocation>
    <subcellularLocation>
        <location evidence="2">Cell projection</location>
        <location evidence="2">Rhabdomere</location>
    </subcellularLocation>
</comment>
<evidence type="ECO:0000256" key="2">
    <source>
        <dbReference type="ARBA" id="ARBA00043944"/>
    </source>
</evidence>
<dbReference type="GO" id="GO:0008092">
    <property type="term" value="F:cytoskeletal protein binding"/>
    <property type="evidence" value="ECO:0007669"/>
    <property type="project" value="InterPro"/>
</dbReference>
<dbReference type="InterPro" id="IPR000798">
    <property type="entry name" value="Ez/rad/moesin-like"/>
</dbReference>